<keyword evidence="10" id="KW-1185">Reference proteome</keyword>
<dbReference type="EMBL" id="JANKBY010000170">
    <property type="protein sequence ID" value="MCR1823643.1"/>
    <property type="molecule type" value="Genomic_DNA"/>
</dbReference>
<reference evidence="9" key="1">
    <citation type="submission" date="2022-07" db="EMBL/GenBank/DDBJ databases">
        <title>Enhanced cultured diversity of the mouse gut microbiota enables custom-made synthetic communities.</title>
        <authorList>
            <person name="Afrizal A."/>
        </authorList>
    </citation>
    <scope>NUCLEOTIDE SEQUENCE</scope>
    <source>
        <strain evidence="9">DSM 29186</strain>
    </source>
</reference>
<dbReference type="Pfam" id="PF03734">
    <property type="entry name" value="YkuD"/>
    <property type="match status" value="1"/>
</dbReference>
<name>A0A9X2MCK2_9FIRM</name>
<feature type="active site" description="Proton donor/acceptor" evidence="6">
    <location>
        <position position="234"/>
    </location>
</feature>
<evidence type="ECO:0000313" key="10">
    <source>
        <dbReference type="Proteomes" id="UP001140817"/>
    </source>
</evidence>
<keyword evidence="4 6" id="KW-0573">Peptidoglycan synthesis</keyword>
<organism evidence="9 10">
    <name type="scientific">Terrisporobacter muris</name>
    <dbReference type="NCBI Taxonomy" id="2963284"/>
    <lineage>
        <taxon>Bacteria</taxon>
        <taxon>Bacillati</taxon>
        <taxon>Bacillota</taxon>
        <taxon>Clostridia</taxon>
        <taxon>Peptostreptococcales</taxon>
        <taxon>Peptostreptococcaceae</taxon>
        <taxon>Terrisporobacter</taxon>
    </lineage>
</organism>
<keyword evidence="3 6" id="KW-0133">Cell shape</keyword>
<dbReference type="PROSITE" id="PS52029">
    <property type="entry name" value="LD_TPASE"/>
    <property type="match status" value="1"/>
</dbReference>
<dbReference type="Gene3D" id="2.40.440.10">
    <property type="entry name" value="L,D-transpeptidase catalytic domain-like"/>
    <property type="match status" value="1"/>
</dbReference>
<dbReference type="Gene3D" id="2.30.30.40">
    <property type="entry name" value="SH3 Domains"/>
    <property type="match status" value="2"/>
</dbReference>
<evidence type="ECO:0000259" key="7">
    <source>
        <dbReference type="PROSITE" id="PS51781"/>
    </source>
</evidence>
<dbReference type="PANTHER" id="PTHR34408">
    <property type="entry name" value="FAMILY PROTEIN, PUTATIVE-RELATED"/>
    <property type="match status" value="1"/>
</dbReference>
<dbReference type="Proteomes" id="UP001140817">
    <property type="component" value="Unassembled WGS sequence"/>
</dbReference>
<feature type="domain" description="L,D-TPase catalytic" evidence="8">
    <location>
        <begin position="161"/>
        <end position="282"/>
    </location>
</feature>
<evidence type="ECO:0000256" key="3">
    <source>
        <dbReference type="ARBA" id="ARBA00022960"/>
    </source>
</evidence>
<dbReference type="RefSeq" id="WP_074079747.1">
    <property type="nucleotide sequence ID" value="NZ_JANKBY010000170.1"/>
</dbReference>
<dbReference type="Pfam" id="PF08239">
    <property type="entry name" value="SH3_3"/>
    <property type="match status" value="2"/>
</dbReference>
<accession>A0A9X2MCK2</accession>
<keyword evidence="5 6" id="KW-0961">Cell wall biogenesis/degradation</keyword>
<feature type="domain" description="SH3b" evidence="7">
    <location>
        <begin position="11"/>
        <end position="73"/>
    </location>
</feature>
<dbReference type="GO" id="GO:0071555">
    <property type="term" value="P:cell wall organization"/>
    <property type="evidence" value="ECO:0007669"/>
    <property type="project" value="UniProtKB-UniRule"/>
</dbReference>
<dbReference type="GO" id="GO:0008360">
    <property type="term" value="P:regulation of cell shape"/>
    <property type="evidence" value="ECO:0007669"/>
    <property type="project" value="UniProtKB-UniRule"/>
</dbReference>
<dbReference type="InterPro" id="IPR005490">
    <property type="entry name" value="LD_TPept_cat_dom"/>
</dbReference>
<comment type="pathway">
    <text evidence="1 6">Cell wall biogenesis; peptidoglycan biosynthesis.</text>
</comment>
<sequence>MHRNKRQVNPNDSVKYTLANLNLRDEKSTQGNVITVIPAGSKVQVIDAEEDWYEVVYNGQRGFVYNEYLSKTQYTWTDAILRSYPDSASNPVAIVPAKSRVQVLDVNGDWSRVIYNDKEGYIFNVFLSNDGMEPGGYDFTYFDTDMVKFVNDNNIKSPTINLITTNLKNRLTYVFKKGQNNQWELIYKWSCTVGKPSTPTITGTFYITGRKPYFGSDTYRVKYATRIRGSYYYHSILFNAEGTEIIDDRLGEALSHGCIRLAVENAQWIYDNVLDTTTVVIY</sequence>
<evidence type="ECO:0000256" key="6">
    <source>
        <dbReference type="PROSITE-ProRule" id="PRU01373"/>
    </source>
</evidence>
<dbReference type="CDD" id="cd16913">
    <property type="entry name" value="YkuD_like"/>
    <property type="match status" value="1"/>
</dbReference>
<comment type="caution">
    <text evidence="9">The sequence shown here is derived from an EMBL/GenBank/DDBJ whole genome shotgun (WGS) entry which is preliminary data.</text>
</comment>
<dbReference type="InterPro" id="IPR052354">
    <property type="entry name" value="Cell_Wall_Dynamics_Protein"/>
</dbReference>
<dbReference type="GO" id="GO:0009252">
    <property type="term" value="P:peptidoglycan biosynthetic process"/>
    <property type="evidence" value="ECO:0007669"/>
    <property type="project" value="UniProtKB-KW"/>
</dbReference>
<evidence type="ECO:0000256" key="1">
    <source>
        <dbReference type="ARBA" id="ARBA00004752"/>
    </source>
</evidence>
<protein>
    <submittedName>
        <fullName evidence="9">SH3 domain-containing protein</fullName>
    </submittedName>
</protein>
<evidence type="ECO:0000256" key="5">
    <source>
        <dbReference type="ARBA" id="ARBA00023316"/>
    </source>
</evidence>
<dbReference type="SMART" id="SM00287">
    <property type="entry name" value="SH3b"/>
    <property type="match status" value="2"/>
</dbReference>
<gene>
    <name evidence="9" type="ORF">NSA58_12675</name>
</gene>
<keyword evidence="2" id="KW-0808">Transferase</keyword>
<dbReference type="InterPro" id="IPR038063">
    <property type="entry name" value="Transpep_catalytic_dom"/>
</dbReference>
<evidence type="ECO:0000256" key="2">
    <source>
        <dbReference type="ARBA" id="ARBA00022679"/>
    </source>
</evidence>
<dbReference type="AlphaFoldDB" id="A0A9X2MCK2"/>
<evidence type="ECO:0000313" key="9">
    <source>
        <dbReference type="EMBL" id="MCR1823643.1"/>
    </source>
</evidence>
<evidence type="ECO:0000259" key="8">
    <source>
        <dbReference type="PROSITE" id="PS52029"/>
    </source>
</evidence>
<dbReference type="InterPro" id="IPR003646">
    <property type="entry name" value="SH3-like_bac-type"/>
</dbReference>
<evidence type="ECO:0000256" key="4">
    <source>
        <dbReference type="ARBA" id="ARBA00022984"/>
    </source>
</evidence>
<proteinExistence type="predicted"/>
<feature type="active site" description="Nucleophile" evidence="6">
    <location>
        <position position="258"/>
    </location>
</feature>
<dbReference type="GO" id="GO:0016740">
    <property type="term" value="F:transferase activity"/>
    <property type="evidence" value="ECO:0007669"/>
    <property type="project" value="UniProtKB-KW"/>
</dbReference>
<dbReference type="PROSITE" id="PS51781">
    <property type="entry name" value="SH3B"/>
    <property type="match status" value="1"/>
</dbReference>
<dbReference type="SUPFAM" id="SSF141523">
    <property type="entry name" value="L,D-transpeptidase catalytic domain-like"/>
    <property type="match status" value="1"/>
</dbReference>